<evidence type="ECO:0000313" key="3">
    <source>
        <dbReference type="EMBL" id="BCL29093.1"/>
    </source>
</evidence>
<dbReference type="EMBL" id="AP023440">
    <property type="protein sequence ID" value="BCL29093.1"/>
    <property type="molecule type" value="Genomic_DNA"/>
</dbReference>
<dbReference type="AlphaFoldDB" id="A0A7G1P014"/>
<keyword evidence="4" id="KW-1185">Reference proteome</keyword>
<evidence type="ECO:0000313" key="4">
    <source>
        <dbReference type="Proteomes" id="UP000516444"/>
    </source>
</evidence>
<dbReference type="RefSeq" id="WP_190851257.1">
    <property type="nucleotide sequence ID" value="NZ_AP023440.1"/>
</dbReference>
<dbReference type="CDD" id="cd08899">
    <property type="entry name" value="SRPBCC_CalC_Aha1-like_6"/>
    <property type="match status" value="1"/>
</dbReference>
<name>A0A7G1P014_9ACTN</name>
<dbReference type="Pfam" id="PF08327">
    <property type="entry name" value="AHSA1"/>
    <property type="match status" value="1"/>
</dbReference>
<comment type="similarity">
    <text evidence="1">Belongs to the AHA1 family.</text>
</comment>
<protein>
    <submittedName>
        <fullName evidence="3">Activator of HSP90 ATPase</fullName>
    </submittedName>
</protein>
<dbReference type="Gene3D" id="3.30.530.20">
    <property type="match status" value="1"/>
</dbReference>
<organism evidence="3 4">
    <name type="scientific">Streptomyces aurantiacus</name>
    <dbReference type="NCBI Taxonomy" id="47760"/>
    <lineage>
        <taxon>Bacteria</taxon>
        <taxon>Bacillati</taxon>
        <taxon>Actinomycetota</taxon>
        <taxon>Actinomycetes</taxon>
        <taxon>Kitasatosporales</taxon>
        <taxon>Streptomycetaceae</taxon>
        <taxon>Streptomyces</taxon>
        <taxon>Streptomyces aurantiacus group</taxon>
    </lineage>
</organism>
<feature type="domain" description="Activator of Hsp90 ATPase homologue 1/2-like C-terminal" evidence="2">
    <location>
        <begin position="36"/>
        <end position="140"/>
    </location>
</feature>
<reference evidence="3 4" key="1">
    <citation type="journal article" date="2014" name="Int. J. Syst. Evol. Microbiol.">
        <title>Complete genome sequence of Corynebacterium casei LMG S-19264T (=DSM 44701T), isolated from a smear-ripened cheese.</title>
        <authorList>
            <consortium name="US DOE Joint Genome Institute (JGI-PGF)"/>
            <person name="Walter F."/>
            <person name="Albersmeier A."/>
            <person name="Kalinowski J."/>
            <person name="Ruckert C."/>
        </authorList>
    </citation>
    <scope>NUCLEOTIDE SEQUENCE [LARGE SCALE GENOMIC DNA]</scope>
    <source>
        <strain evidence="3 4">JCM 4677</strain>
    </source>
</reference>
<sequence>MIDVTHQINAVRRHVGSRVIEAGEAHVMTLSQTYGTTVEDLWDACTNPERIPRWFLPVTGELRPGGRYQLVGNAGGTVESCDPPKGFTATWEFDGNVSWIELRLTPAADGGTRFELDHISPDDDPKWQEFGPGAVGVGWDMGLIGLTLHLASGEAVDPQEAMAWFGTEEGLRFVTESSEAWYAASVSDGGAGEPGEAEEVARARADRTTAAYTGAESA</sequence>
<dbReference type="KEGG" id="sgm:GCM10017557_39520"/>
<accession>A0A7G1P014</accession>
<dbReference type="InterPro" id="IPR023393">
    <property type="entry name" value="START-like_dom_sf"/>
</dbReference>
<proteinExistence type="inferred from homology"/>
<evidence type="ECO:0000256" key="1">
    <source>
        <dbReference type="ARBA" id="ARBA00006817"/>
    </source>
</evidence>
<gene>
    <name evidence="3" type="ORF">GCM10017557_39520</name>
</gene>
<dbReference type="SUPFAM" id="SSF55961">
    <property type="entry name" value="Bet v1-like"/>
    <property type="match status" value="1"/>
</dbReference>
<dbReference type="InterPro" id="IPR013538">
    <property type="entry name" value="ASHA1/2-like_C"/>
</dbReference>
<dbReference type="Proteomes" id="UP000516444">
    <property type="component" value="Chromosome"/>
</dbReference>
<evidence type="ECO:0000259" key="2">
    <source>
        <dbReference type="Pfam" id="PF08327"/>
    </source>
</evidence>